<dbReference type="EnsemblPlants" id="Ma03_t03820.1">
    <property type="protein sequence ID" value="Ma03_p03820.1"/>
    <property type="gene ID" value="Ma03_g03820"/>
</dbReference>
<proteinExistence type="predicted"/>
<dbReference type="InParanoid" id="A0A804I857"/>
<sequence>MAGPPLKTFLKSKFSCILLKRKLKIEPRFFVFLSSLSAGTVVTLVQNKGILRGQTGGRVVGFD</sequence>
<reference evidence="1" key="1">
    <citation type="submission" date="2021-05" db="UniProtKB">
        <authorList>
            <consortium name="EnsemblPlants"/>
        </authorList>
    </citation>
    <scope>IDENTIFICATION</scope>
    <source>
        <strain evidence="1">subsp. malaccensis</strain>
    </source>
</reference>
<accession>A0A804I857</accession>
<evidence type="ECO:0000313" key="2">
    <source>
        <dbReference type="Proteomes" id="UP000012960"/>
    </source>
</evidence>
<keyword evidence="2" id="KW-1185">Reference proteome</keyword>
<dbReference type="Proteomes" id="UP000012960">
    <property type="component" value="Unplaced"/>
</dbReference>
<dbReference type="Gramene" id="Ma03_t03820.1">
    <property type="protein sequence ID" value="Ma03_p03820.1"/>
    <property type="gene ID" value="Ma03_g03820"/>
</dbReference>
<evidence type="ECO:0000313" key="1">
    <source>
        <dbReference type="EnsemblPlants" id="Ma03_p03820.1"/>
    </source>
</evidence>
<dbReference type="AlphaFoldDB" id="A0A804I857"/>
<name>A0A804I857_MUSAM</name>
<protein>
    <submittedName>
        <fullName evidence="1">Uncharacterized protein</fullName>
    </submittedName>
</protein>
<organism evidence="1 2">
    <name type="scientific">Musa acuminata subsp. malaccensis</name>
    <name type="common">Wild banana</name>
    <name type="synonym">Musa malaccensis</name>
    <dbReference type="NCBI Taxonomy" id="214687"/>
    <lineage>
        <taxon>Eukaryota</taxon>
        <taxon>Viridiplantae</taxon>
        <taxon>Streptophyta</taxon>
        <taxon>Embryophyta</taxon>
        <taxon>Tracheophyta</taxon>
        <taxon>Spermatophyta</taxon>
        <taxon>Magnoliopsida</taxon>
        <taxon>Liliopsida</taxon>
        <taxon>Zingiberales</taxon>
        <taxon>Musaceae</taxon>
        <taxon>Musa</taxon>
    </lineage>
</organism>